<dbReference type="PANTHER" id="PTHR30085:SF6">
    <property type="entry name" value="ABC TRANSPORTER GLUTAMINE-BINDING PROTEIN GLNH"/>
    <property type="match status" value="1"/>
</dbReference>
<dbReference type="PROSITE" id="PS51257">
    <property type="entry name" value="PROKAR_LIPOPROTEIN"/>
    <property type="match status" value="1"/>
</dbReference>
<feature type="chain" id="PRO_5045909586" evidence="4">
    <location>
        <begin position="26"/>
        <end position="296"/>
    </location>
</feature>
<comment type="caution">
    <text evidence="6">The sequence shown here is derived from an EMBL/GenBank/DDBJ whole genome shotgun (WGS) entry which is preliminary data.</text>
</comment>
<dbReference type="PANTHER" id="PTHR30085">
    <property type="entry name" value="AMINO ACID ABC TRANSPORTER PERMEASE"/>
    <property type="match status" value="1"/>
</dbReference>
<dbReference type="CDD" id="cd13690">
    <property type="entry name" value="PBP2_GluB"/>
    <property type="match status" value="1"/>
</dbReference>
<keyword evidence="2" id="KW-0813">Transport</keyword>
<dbReference type="Pfam" id="PF00497">
    <property type="entry name" value="SBP_bac_3"/>
    <property type="match status" value="1"/>
</dbReference>
<protein>
    <submittedName>
        <fullName evidence="6">Glutamate ABC transporter substrate-binding protein</fullName>
    </submittedName>
</protein>
<dbReference type="SMART" id="SM00062">
    <property type="entry name" value="PBPb"/>
    <property type="match status" value="1"/>
</dbReference>
<feature type="domain" description="Solute-binding protein family 3/N-terminal" evidence="5">
    <location>
        <begin position="56"/>
        <end position="278"/>
    </location>
</feature>
<dbReference type="InterPro" id="IPR001638">
    <property type="entry name" value="Solute-binding_3/MltF_N"/>
</dbReference>
<evidence type="ECO:0000313" key="6">
    <source>
        <dbReference type="EMBL" id="GAA4682751.1"/>
    </source>
</evidence>
<evidence type="ECO:0000256" key="3">
    <source>
        <dbReference type="ARBA" id="ARBA00022729"/>
    </source>
</evidence>
<comment type="similarity">
    <text evidence="1">Belongs to the bacterial solute-binding protein 3 family.</text>
</comment>
<sequence>MRTMTFRATAAAAAVVLAGSLAACGGGDDSGSEPEVNTDAEFEAGTKMAEIQEAGTIKIGTKFDQPGFGLQNLEGVPEGFDVEVAKIVAGAMGVEPDSIEWVETTSDIRESSIENEDVDMVVATYTINDERKERISFAGPYYVAGQTLMTLADEDAISGPEDIASNPDMKVCSVTGSTPSVNIEEYLASPDQLVLFDVYDKCADALSNGQVDIVTTDNVILAGFVGESDGEFKLVGDTFTEEPYGIGIPKGDVAFCEFINETLAENEDAYTTAWEETAGQVEGTEVPELPEADACS</sequence>
<evidence type="ECO:0000313" key="7">
    <source>
        <dbReference type="Proteomes" id="UP001500621"/>
    </source>
</evidence>
<dbReference type="Proteomes" id="UP001500621">
    <property type="component" value="Unassembled WGS sequence"/>
</dbReference>
<name>A0ABP8W7B9_9ACTN</name>
<dbReference type="InterPro" id="IPR051455">
    <property type="entry name" value="Bact_solute-bind_prot3"/>
</dbReference>
<reference evidence="7" key="1">
    <citation type="journal article" date="2019" name="Int. J. Syst. Evol. Microbiol.">
        <title>The Global Catalogue of Microorganisms (GCM) 10K type strain sequencing project: providing services to taxonomists for standard genome sequencing and annotation.</title>
        <authorList>
            <consortium name="The Broad Institute Genomics Platform"/>
            <consortium name="The Broad Institute Genome Sequencing Center for Infectious Disease"/>
            <person name="Wu L."/>
            <person name="Ma J."/>
        </authorList>
    </citation>
    <scope>NUCLEOTIDE SEQUENCE [LARGE SCALE GENOMIC DNA]</scope>
    <source>
        <strain evidence="7">JCM 18127</strain>
    </source>
</reference>
<dbReference type="SUPFAM" id="SSF53850">
    <property type="entry name" value="Periplasmic binding protein-like II"/>
    <property type="match status" value="1"/>
</dbReference>
<evidence type="ECO:0000256" key="2">
    <source>
        <dbReference type="ARBA" id="ARBA00022448"/>
    </source>
</evidence>
<proteinExistence type="inferred from homology"/>
<dbReference type="EMBL" id="BAABIM010000002">
    <property type="protein sequence ID" value="GAA4682751.1"/>
    <property type="molecule type" value="Genomic_DNA"/>
</dbReference>
<accession>A0ABP8W7B9</accession>
<evidence type="ECO:0000259" key="5">
    <source>
        <dbReference type="SMART" id="SM00062"/>
    </source>
</evidence>
<organism evidence="6 7">
    <name type="scientific">Nocardioides nanhaiensis</name>
    <dbReference type="NCBI Taxonomy" id="1476871"/>
    <lineage>
        <taxon>Bacteria</taxon>
        <taxon>Bacillati</taxon>
        <taxon>Actinomycetota</taxon>
        <taxon>Actinomycetes</taxon>
        <taxon>Propionibacteriales</taxon>
        <taxon>Nocardioidaceae</taxon>
        <taxon>Nocardioides</taxon>
    </lineage>
</organism>
<keyword evidence="7" id="KW-1185">Reference proteome</keyword>
<gene>
    <name evidence="6" type="ORF">GCM10023226_19850</name>
</gene>
<evidence type="ECO:0000256" key="1">
    <source>
        <dbReference type="ARBA" id="ARBA00010333"/>
    </source>
</evidence>
<keyword evidence="3 4" id="KW-0732">Signal</keyword>
<dbReference type="Gene3D" id="3.40.190.10">
    <property type="entry name" value="Periplasmic binding protein-like II"/>
    <property type="match status" value="2"/>
</dbReference>
<evidence type="ECO:0000256" key="4">
    <source>
        <dbReference type="SAM" id="SignalP"/>
    </source>
</evidence>
<feature type="signal peptide" evidence="4">
    <location>
        <begin position="1"/>
        <end position="25"/>
    </location>
</feature>